<dbReference type="RefSeq" id="WP_212398273.1">
    <property type="nucleotide sequence ID" value="NZ_JAFCJH010000015.1"/>
</dbReference>
<feature type="compositionally biased region" description="Basic and acidic residues" evidence="1">
    <location>
        <begin position="35"/>
        <end position="46"/>
    </location>
</feature>
<dbReference type="Proteomes" id="UP001315278">
    <property type="component" value="Unassembled WGS sequence"/>
</dbReference>
<gene>
    <name evidence="3" type="ORF">JQ615_17120</name>
</gene>
<keyword evidence="4" id="KW-1185">Reference proteome</keyword>
<evidence type="ECO:0000256" key="2">
    <source>
        <dbReference type="SAM" id="SignalP"/>
    </source>
</evidence>
<dbReference type="EMBL" id="JAFCJH010000015">
    <property type="protein sequence ID" value="MBR0797115.1"/>
    <property type="molecule type" value="Genomic_DNA"/>
</dbReference>
<feature type="signal peptide" evidence="2">
    <location>
        <begin position="1"/>
        <end position="21"/>
    </location>
</feature>
<proteinExistence type="predicted"/>
<name>A0ABS5FK05_9BRAD</name>
<comment type="caution">
    <text evidence="3">The sequence shown here is derived from an EMBL/GenBank/DDBJ whole genome shotgun (WGS) entry which is preliminary data.</text>
</comment>
<evidence type="ECO:0008006" key="5">
    <source>
        <dbReference type="Google" id="ProtNLM"/>
    </source>
</evidence>
<organism evidence="3 4">
    <name type="scientific">Bradyrhizobium jicamae</name>
    <dbReference type="NCBI Taxonomy" id="280332"/>
    <lineage>
        <taxon>Bacteria</taxon>
        <taxon>Pseudomonadati</taxon>
        <taxon>Pseudomonadota</taxon>
        <taxon>Alphaproteobacteria</taxon>
        <taxon>Hyphomicrobiales</taxon>
        <taxon>Nitrobacteraceae</taxon>
        <taxon>Bradyrhizobium</taxon>
    </lineage>
</organism>
<reference evidence="4" key="1">
    <citation type="journal article" date="2021" name="ISME J.">
        <title>Evolutionary origin and ecological implication of a unique nif island in free-living Bradyrhizobium lineages.</title>
        <authorList>
            <person name="Tao J."/>
        </authorList>
    </citation>
    <scope>NUCLEOTIDE SEQUENCE [LARGE SCALE GENOMIC DNA]</scope>
    <source>
        <strain evidence="4">SZCCT0434</strain>
    </source>
</reference>
<sequence length="208" mass="21280">MRSAAILFVAGMTLASGVASAQAEDRRIAQLRDCSPAERARNRECSENAPRATAPRRADEASSWIISLTTSPVDYSPVATATTSARDGAGGPGIKLSIRCRGGRSDLIVTGPGISGRSADYAISYRVNDGQARQIASVVPASGDGVGFAGDVVGLLQSLPEGGSLSIHLTSRLGTAVDIVFPLDGLNAVRAKMAAACRWPGPAAKSSG</sequence>
<evidence type="ECO:0000313" key="3">
    <source>
        <dbReference type="EMBL" id="MBR0797115.1"/>
    </source>
</evidence>
<feature type="chain" id="PRO_5045443630" description="Invasion protein" evidence="2">
    <location>
        <begin position="22"/>
        <end position="208"/>
    </location>
</feature>
<keyword evidence="2" id="KW-0732">Signal</keyword>
<feature type="region of interest" description="Disordered" evidence="1">
    <location>
        <begin position="35"/>
        <end position="56"/>
    </location>
</feature>
<protein>
    <recommendedName>
        <fullName evidence="5">Invasion protein</fullName>
    </recommendedName>
</protein>
<evidence type="ECO:0000313" key="4">
    <source>
        <dbReference type="Proteomes" id="UP001315278"/>
    </source>
</evidence>
<evidence type="ECO:0000256" key="1">
    <source>
        <dbReference type="SAM" id="MobiDB-lite"/>
    </source>
</evidence>
<accession>A0ABS5FK05</accession>